<comment type="catalytic activity">
    <reaction evidence="6">
        <text>cytidine(34) in tRNA + S-adenosyl-L-methionine = 2'-O-methylcytidine(34) in tRNA + S-adenosyl-L-homocysteine + H(+)</text>
        <dbReference type="Rhea" id="RHEA:43084"/>
        <dbReference type="Rhea" id="RHEA-COMP:10331"/>
        <dbReference type="Rhea" id="RHEA-COMP:10332"/>
        <dbReference type="ChEBI" id="CHEBI:15378"/>
        <dbReference type="ChEBI" id="CHEBI:57856"/>
        <dbReference type="ChEBI" id="CHEBI:59789"/>
        <dbReference type="ChEBI" id="CHEBI:74495"/>
        <dbReference type="ChEBI" id="CHEBI:82748"/>
        <dbReference type="EC" id="2.1.1.207"/>
    </reaction>
</comment>
<comment type="catalytic activity">
    <reaction evidence="6">
        <text>5-carboxymethylaminomethyluridine(34) in tRNA(Leu) + S-adenosyl-L-methionine = 5-carboxymethylaminomethyl-2'-O-methyluridine(34) in tRNA(Leu) + S-adenosyl-L-homocysteine + H(+)</text>
        <dbReference type="Rhea" id="RHEA:43088"/>
        <dbReference type="Rhea" id="RHEA-COMP:10333"/>
        <dbReference type="Rhea" id="RHEA-COMP:10334"/>
        <dbReference type="ChEBI" id="CHEBI:15378"/>
        <dbReference type="ChEBI" id="CHEBI:57856"/>
        <dbReference type="ChEBI" id="CHEBI:59789"/>
        <dbReference type="ChEBI" id="CHEBI:74508"/>
        <dbReference type="ChEBI" id="CHEBI:74511"/>
        <dbReference type="EC" id="2.1.1.207"/>
    </reaction>
</comment>
<organism evidence="9 10">
    <name type="scientific">Pseudoxanthomonas dokdonensis</name>
    <dbReference type="NCBI Taxonomy" id="344882"/>
    <lineage>
        <taxon>Bacteria</taxon>
        <taxon>Pseudomonadati</taxon>
        <taxon>Pseudomonadota</taxon>
        <taxon>Gammaproteobacteria</taxon>
        <taxon>Lysobacterales</taxon>
        <taxon>Lysobacteraceae</taxon>
        <taxon>Pseudoxanthomonas</taxon>
    </lineage>
</organism>
<protein>
    <recommendedName>
        <fullName evidence="6">tRNA (cytidine(34)-2'-O)-methyltransferase</fullName>
        <ecNumber evidence="6">2.1.1.207</ecNumber>
    </recommendedName>
    <alternativeName>
        <fullName evidence="6">tRNA (cytidine/uridine-2'-O-)-methyltransferase TrmL</fullName>
    </alternativeName>
</protein>
<dbReference type="EMBL" id="LDJL01000001">
    <property type="protein sequence ID" value="KRG71962.1"/>
    <property type="molecule type" value="Genomic_DNA"/>
</dbReference>
<dbReference type="PIRSF" id="PIRSF029256">
    <property type="entry name" value="SpoU_TrmH_prd"/>
    <property type="match status" value="1"/>
</dbReference>
<keyword evidence="5 6" id="KW-0819">tRNA processing</keyword>
<comment type="subcellular location">
    <subcellularLocation>
        <location evidence="6">Cytoplasm</location>
    </subcellularLocation>
</comment>
<dbReference type="GO" id="GO:0002132">
    <property type="term" value="P:wobble position uridine ribose methylation"/>
    <property type="evidence" value="ECO:0007669"/>
    <property type="project" value="TreeGrafter"/>
</dbReference>
<comment type="subunit">
    <text evidence="6">Homodimer.</text>
</comment>
<evidence type="ECO:0000256" key="2">
    <source>
        <dbReference type="ARBA" id="ARBA00022603"/>
    </source>
</evidence>
<feature type="binding site" evidence="6 7">
    <location>
        <position position="110"/>
    </location>
    <ligand>
        <name>S-adenosyl-L-methionine</name>
        <dbReference type="ChEBI" id="CHEBI:59789"/>
    </ligand>
</feature>
<dbReference type="Pfam" id="PF00588">
    <property type="entry name" value="SpoU_methylase"/>
    <property type="match status" value="1"/>
</dbReference>
<dbReference type="GO" id="GO:0005737">
    <property type="term" value="C:cytoplasm"/>
    <property type="evidence" value="ECO:0007669"/>
    <property type="project" value="UniProtKB-SubCell"/>
</dbReference>
<sequence length="164" mass="18166">MNQPSADDALSIDVLLYQPEIPPNTGNVIRLCANTGARLHLIQPLGFELDDKQLRRAGLDYHEYTRLQVHASLADALASIQPGRLFALSTRGRQRYDQVSYAAGDAFLFGPETRGLPQDVLDALPAEQRLRLPMQPNNRSLNLSNTVAVLVFEAWRQLGFVGGQ</sequence>
<dbReference type="STRING" id="344882.ABB29_00380"/>
<name>A0A0R0CZY5_9GAMM</name>
<dbReference type="AlphaFoldDB" id="A0A0R0CZY5"/>
<comment type="caution">
    <text evidence="9">The sequence shown here is derived from an EMBL/GenBank/DDBJ whole genome shotgun (WGS) entry which is preliminary data.</text>
</comment>
<evidence type="ECO:0000256" key="5">
    <source>
        <dbReference type="ARBA" id="ARBA00022694"/>
    </source>
</evidence>
<evidence type="ECO:0000256" key="1">
    <source>
        <dbReference type="ARBA" id="ARBA00022490"/>
    </source>
</evidence>
<dbReference type="NCBIfam" id="TIGR00185">
    <property type="entry name" value="tRNA_yibK_trmL"/>
    <property type="match status" value="1"/>
</dbReference>
<dbReference type="GO" id="GO:0141102">
    <property type="term" value="F:tRNA (5-carboxymethylaminomethyluridine(34)-2'-O)-methyltransferase activity"/>
    <property type="evidence" value="ECO:0007669"/>
    <property type="project" value="RHEA"/>
</dbReference>
<dbReference type="RefSeq" id="WP_057656628.1">
    <property type="nucleotide sequence ID" value="NZ_LDJL01000001.1"/>
</dbReference>
<keyword evidence="10" id="KW-1185">Reference proteome</keyword>
<reference evidence="9 10" key="1">
    <citation type="submission" date="2015-05" db="EMBL/GenBank/DDBJ databases">
        <title>Genome sequencing and analysis of members of genus Stenotrophomonas.</title>
        <authorList>
            <person name="Patil P.P."/>
            <person name="Midha S."/>
            <person name="Patil P.B."/>
        </authorList>
    </citation>
    <scope>NUCLEOTIDE SEQUENCE [LARGE SCALE GENOMIC DNA]</scope>
    <source>
        <strain evidence="9 10">DSM 21858</strain>
    </source>
</reference>
<dbReference type="EC" id="2.1.1.207" evidence="6"/>
<dbReference type="InterPro" id="IPR029026">
    <property type="entry name" value="tRNA_m1G_MTases_N"/>
</dbReference>
<evidence type="ECO:0000313" key="10">
    <source>
        <dbReference type="Proteomes" id="UP000052052"/>
    </source>
</evidence>
<feature type="binding site" evidence="6 7">
    <location>
        <position position="140"/>
    </location>
    <ligand>
        <name>S-adenosyl-L-methionine</name>
        <dbReference type="ChEBI" id="CHEBI:59789"/>
    </ligand>
</feature>
<dbReference type="GO" id="GO:0002131">
    <property type="term" value="P:wobble position cytosine ribose methylation"/>
    <property type="evidence" value="ECO:0007669"/>
    <property type="project" value="TreeGrafter"/>
</dbReference>
<evidence type="ECO:0000256" key="6">
    <source>
        <dbReference type="HAMAP-Rule" id="MF_01885"/>
    </source>
</evidence>
<dbReference type="PATRIC" id="fig|344882.3.peg.78"/>
<dbReference type="HAMAP" id="MF_01885">
    <property type="entry name" value="tRNA_methyltr_TrmL"/>
    <property type="match status" value="1"/>
</dbReference>
<evidence type="ECO:0000256" key="3">
    <source>
        <dbReference type="ARBA" id="ARBA00022679"/>
    </source>
</evidence>
<evidence type="ECO:0000313" key="9">
    <source>
        <dbReference type="EMBL" id="KRG71962.1"/>
    </source>
</evidence>
<dbReference type="InterPro" id="IPR016914">
    <property type="entry name" value="TrmL"/>
</dbReference>
<dbReference type="GO" id="GO:0042802">
    <property type="term" value="F:identical protein binding"/>
    <property type="evidence" value="ECO:0007669"/>
    <property type="project" value="UniProtKB-ARBA"/>
</dbReference>
<keyword evidence="3 6" id="KW-0808">Transferase</keyword>
<dbReference type="OrthoDB" id="9789043at2"/>
<evidence type="ECO:0000259" key="8">
    <source>
        <dbReference type="Pfam" id="PF00588"/>
    </source>
</evidence>
<dbReference type="InterPro" id="IPR001537">
    <property type="entry name" value="SpoU_MeTrfase"/>
</dbReference>
<dbReference type="GO" id="GO:0141098">
    <property type="term" value="F:tRNA (cytidine(34)-2'-O)-methyltransferase activity"/>
    <property type="evidence" value="ECO:0007669"/>
    <property type="project" value="RHEA"/>
</dbReference>
<keyword evidence="2 6" id="KW-0489">Methyltransferase</keyword>
<feature type="binding site" evidence="6 7">
    <location>
        <position position="88"/>
    </location>
    <ligand>
        <name>S-adenosyl-L-methionine</name>
        <dbReference type="ChEBI" id="CHEBI:59789"/>
    </ligand>
</feature>
<evidence type="ECO:0000256" key="7">
    <source>
        <dbReference type="PIRSR" id="PIRSR029256-1"/>
    </source>
</evidence>
<accession>A0A0R0CZY5</accession>
<dbReference type="FunFam" id="3.40.1280.10:FF:000002">
    <property type="entry name" value="Peptidylprolyl isomerase"/>
    <property type="match status" value="1"/>
</dbReference>
<dbReference type="CDD" id="cd18094">
    <property type="entry name" value="SpoU-like_TrmL"/>
    <property type="match status" value="1"/>
</dbReference>
<keyword evidence="4 6" id="KW-0949">S-adenosyl-L-methionine</keyword>
<dbReference type="InterPro" id="IPR029028">
    <property type="entry name" value="Alpha/beta_knot_MTases"/>
</dbReference>
<dbReference type="SUPFAM" id="SSF75217">
    <property type="entry name" value="alpha/beta knot"/>
    <property type="match status" value="1"/>
</dbReference>
<comment type="function">
    <text evidence="6">Methylates the ribose at the nucleotide 34 wobble position in the two leucyl isoacceptors tRNA(Leu)(CmAA) and tRNA(Leu)(cmnm5UmAA). Catalyzes the methyl transfer from S-adenosyl-L-methionine to the 2'-OH of the wobble nucleotide.</text>
</comment>
<comment type="similarity">
    <text evidence="6">Belongs to the class IV-like SAM-binding methyltransferase superfamily. RNA methyltransferase TrmH family. TrmL subfamily.</text>
</comment>
<dbReference type="GO" id="GO:0003723">
    <property type="term" value="F:RNA binding"/>
    <property type="evidence" value="ECO:0007669"/>
    <property type="project" value="InterPro"/>
</dbReference>
<dbReference type="Gene3D" id="3.40.1280.10">
    <property type="match status" value="1"/>
</dbReference>
<proteinExistence type="inferred from homology"/>
<feature type="domain" description="tRNA/rRNA methyltransferase SpoU type" evidence="8">
    <location>
        <begin position="13"/>
        <end position="151"/>
    </location>
</feature>
<gene>
    <name evidence="6" type="primary">trmL</name>
    <name evidence="9" type="ORF">ABB29_00380</name>
</gene>
<evidence type="ECO:0000256" key="4">
    <source>
        <dbReference type="ARBA" id="ARBA00022691"/>
    </source>
</evidence>
<dbReference type="PANTHER" id="PTHR42971">
    <property type="entry name" value="TRNA (CYTIDINE(34)-2'-O)-METHYLTRANSFERASE"/>
    <property type="match status" value="1"/>
</dbReference>
<dbReference type="Proteomes" id="UP000052052">
    <property type="component" value="Unassembled WGS sequence"/>
</dbReference>
<keyword evidence="1 6" id="KW-0963">Cytoplasm</keyword>
<feature type="binding site" evidence="6 7">
    <location>
        <position position="132"/>
    </location>
    <ligand>
        <name>S-adenosyl-L-methionine</name>
        <dbReference type="ChEBI" id="CHEBI:59789"/>
    </ligand>
</feature>
<dbReference type="PANTHER" id="PTHR42971:SF1">
    <property type="entry name" value="TRNA (CYTIDINE(34)-2'-O)-METHYLTRANSFERASE"/>
    <property type="match status" value="1"/>
</dbReference>